<evidence type="ECO:0000259" key="6">
    <source>
        <dbReference type="PROSITE" id="PS51294"/>
    </source>
</evidence>
<gene>
    <name evidence="7" type="ORF">LLUT_LOCUS29364</name>
</gene>
<dbReference type="EMBL" id="CAXHTB010000021">
    <property type="protein sequence ID" value="CAL0328304.1"/>
    <property type="molecule type" value="Genomic_DNA"/>
</dbReference>
<feature type="domain" description="HTH myb-type" evidence="6">
    <location>
        <begin position="61"/>
        <end position="121"/>
    </location>
</feature>
<reference evidence="7 8" key="1">
    <citation type="submission" date="2024-03" db="EMBL/GenBank/DDBJ databases">
        <authorList>
            <person name="Martinez-Hernandez J."/>
        </authorList>
    </citation>
    <scope>NUCLEOTIDE SEQUENCE [LARGE SCALE GENOMIC DNA]</scope>
</reference>
<feature type="region of interest" description="Disordered" evidence="5">
    <location>
        <begin position="1"/>
        <end position="57"/>
    </location>
</feature>
<organism evidence="7 8">
    <name type="scientific">Lupinus luteus</name>
    <name type="common">European yellow lupine</name>
    <dbReference type="NCBI Taxonomy" id="3873"/>
    <lineage>
        <taxon>Eukaryota</taxon>
        <taxon>Viridiplantae</taxon>
        <taxon>Streptophyta</taxon>
        <taxon>Embryophyta</taxon>
        <taxon>Tracheophyta</taxon>
        <taxon>Spermatophyta</taxon>
        <taxon>Magnoliopsida</taxon>
        <taxon>eudicotyledons</taxon>
        <taxon>Gunneridae</taxon>
        <taxon>Pentapetalae</taxon>
        <taxon>rosids</taxon>
        <taxon>fabids</taxon>
        <taxon>Fabales</taxon>
        <taxon>Fabaceae</taxon>
        <taxon>Papilionoideae</taxon>
        <taxon>50 kb inversion clade</taxon>
        <taxon>genistoids sensu lato</taxon>
        <taxon>core genistoids</taxon>
        <taxon>Genisteae</taxon>
        <taxon>Lupinus</taxon>
    </lineage>
</organism>
<comment type="subcellular location">
    <subcellularLocation>
        <location evidence="1">Nucleus</location>
    </subcellularLocation>
</comment>
<evidence type="ECO:0000256" key="2">
    <source>
        <dbReference type="ARBA" id="ARBA00023015"/>
    </source>
</evidence>
<evidence type="ECO:0000256" key="1">
    <source>
        <dbReference type="ARBA" id="ARBA00004123"/>
    </source>
</evidence>
<dbReference type="Proteomes" id="UP001497480">
    <property type="component" value="Unassembled WGS sequence"/>
</dbReference>
<evidence type="ECO:0000313" key="7">
    <source>
        <dbReference type="EMBL" id="CAL0328304.1"/>
    </source>
</evidence>
<feature type="compositionally biased region" description="Polar residues" evidence="5">
    <location>
        <begin position="1"/>
        <end position="17"/>
    </location>
</feature>
<dbReference type="GO" id="GO:0005634">
    <property type="term" value="C:nucleus"/>
    <property type="evidence" value="ECO:0007669"/>
    <property type="project" value="UniProtKB-SubCell"/>
</dbReference>
<sequence length="312" mass="35485">MTMGESQGSECSKTSLCCNEDGGESEANEDESRRNINNERSPSKSSIEENEKKKSVRPYVRSKLPRLRWTHDLHLRFIHAVQRLGGQEKATPKLVLQLMNIKGLSIAHVKSHLQMYRSKKVEDTNQVLADHMLLIESEDRNVYNLSQLPMLQGYNPCQNLAYRYGYGDASSFGVYENMINRPFMARIPVDESRAGFYSRITETIYEPKDEKFLSFGNHVRPIIRVKELMPNSKVPPNSLELNKTLKRKASGINLDLSLKLNSSKVTSEEQGSMVEDLEVDSNLSLSLFCQSSSSYLSKDQGDKRVSDLNLRI</sequence>
<accession>A0AAV1Y5B8</accession>
<dbReference type="SUPFAM" id="SSF46689">
    <property type="entry name" value="Homeodomain-like"/>
    <property type="match status" value="1"/>
</dbReference>
<dbReference type="InterPro" id="IPR001005">
    <property type="entry name" value="SANT/Myb"/>
</dbReference>
<protein>
    <recommendedName>
        <fullName evidence="6">HTH myb-type domain-containing protein</fullName>
    </recommendedName>
</protein>
<proteinExistence type="predicted"/>
<dbReference type="PANTHER" id="PTHR31314">
    <property type="entry name" value="MYB FAMILY TRANSCRIPTION FACTOR PHL7-LIKE"/>
    <property type="match status" value="1"/>
</dbReference>
<dbReference type="InterPro" id="IPR006447">
    <property type="entry name" value="Myb_dom_plants"/>
</dbReference>
<dbReference type="PROSITE" id="PS51294">
    <property type="entry name" value="HTH_MYB"/>
    <property type="match status" value="1"/>
</dbReference>
<dbReference type="InterPro" id="IPR017930">
    <property type="entry name" value="Myb_dom"/>
</dbReference>
<dbReference type="Pfam" id="PF00249">
    <property type="entry name" value="Myb_DNA-binding"/>
    <property type="match status" value="1"/>
</dbReference>
<evidence type="ECO:0000256" key="4">
    <source>
        <dbReference type="ARBA" id="ARBA00023242"/>
    </source>
</evidence>
<evidence type="ECO:0000256" key="5">
    <source>
        <dbReference type="SAM" id="MobiDB-lite"/>
    </source>
</evidence>
<name>A0AAV1Y5B8_LUPLU</name>
<dbReference type="NCBIfam" id="TIGR01557">
    <property type="entry name" value="myb_SHAQKYF"/>
    <property type="match status" value="1"/>
</dbReference>
<dbReference type="FunFam" id="1.10.10.60:FF:000002">
    <property type="entry name" value="Myb family transcription factor"/>
    <property type="match status" value="1"/>
</dbReference>
<dbReference type="PANTHER" id="PTHR31314:SF168">
    <property type="entry name" value="MYB-LIKE HTH TRANSCRIPTIONAL REGULATOR FAMILY PROTEIN"/>
    <property type="match status" value="1"/>
</dbReference>
<dbReference type="AlphaFoldDB" id="A0AAV1Y5B8"/>
<dbReference type="GO" id="GO:0003677">
    <property type="term" value="F:DNA binding"/>
    <property type="evidence" value="ECO:0007669"/>
    <property type="project" value="InterPro"/>
</dbReference>
<keyword evidence="8" id="KW-1185">Reference proteome</keyword>
<keyword evidence="3" id="KW-0804">Transcription</keyword>
<evidence type="ECO:0000313" key="8">
    <source>
        <dbReference type="Proteomes" id="UP001497480"/>
    </source>
</evidence>
<dbReference type="GO" id="GO:0003700">
    <property type="term" value="F:DNA-binding transcription factor activity"/>
    <property type="evidence" value="ECO:0007669"/>
    <property type="project" value="InterPro"/>
</dbReference>
<dbReference type="Gene3D" id="1.10.10.60">
    <property type="entry name" value="Homeodomain-like"/>
    <property type="match status" value="1"/>
</dbReference>
<evidence type="ECO:0000256" key="3">
    <source>
        <dbReference type="ARBA" id="ARBA00023163"/>
    </source>
</evidence>
<comment type="caution">
    <text evidence="7">The sequence shown here is derived from an EMBL/GenBank/DDBJ whole genome shotgun (WGS) entry which is preliminary data.</text>
</comment>
<keyword evidence="2" id="KW-0805">Transcription regulation</keyword>
<keyword evidence="4" id="KW-0539">Nucleus</keyword>
<dbReference type="InterPro" id="IPR046955">
    <property type="entry name" value="PHR1-like"/>
</dbReference>
<dbReference type="InterPro" id="IPR009057">
    <property type="entry name" value="Homeodomain-like_sf"/>
</dbReference>